<keyword evidence="10" id="KW-1185">Reference proteome</keyword>
<dbReference type="InterPro" id="IPR044808">
    <property type="entry name" value="ERF_plant"/>
</dbReference>
<evidence type="ECO:0000256" key="1">
    <source>
        <dbReference type="ARBA" id="ARBA00004123"/>
    </source>
</evidence>
<evidence type="ECO:0000256" key="2">
    <source>
        <dbReference type="ARBA" id="ARBA00022821"/>
    </source>
</evidence>
<feature type="compositionally biased region" description="Polar residues" evidence="7">
    <location>
        <begin position="212"/>
        <end position="222"/>
    </location>
</feature>
<dbReference type="Proteomes" id="UP000306102">
    <property type="component" value="Unassembled WGS sequence"/>
</dbReference>
<evidence type="ECO:0000313" key="9">
    <source>
        <dbReference type="EMBL" id="THG05268.1"/>
    </source>
</evidence>
<feature type="region of interest" description="Disordered" evidence="7">
    <location>
        <begin position="1"/>
        <end position="26"/>
    </location>
</feature>
<organism evidence="9 10">
    <name type="scientific">Camellia sinensis var. sinensis</name>
    <name type="common">China tea</name>
    <dbReference type="NCBI Taxonomy" id="542762"/>
    <lineage>
        <taxon>Eukaryota</taxon>
        <taxon>Viridiplantae</taxon>
        <taxon>Streptophyta</taxon>
        <taxon>Embryophyta</taxon>
        <taxon>Tracheophyta</taxon>
        <taxon>Spermatophyta</taxon>
        <taxon>Magnoliopsida</taxon>
        <taxon>eudicotyledons</taxon>
        <taxon>Gunneridae</taxon>
        <taxon>Pentapetalae</taxon>
        <taxon>asterids</taxon>
        <taxon>Ericales</taxon>
        <taxon>Theaceae</taxon>
        <taxon>Camellia</taxon>
    </lineage>
</organism>
<feature type="domain" description="AP2/ERF" evidence="8">
    <location>
        <begin position="129"/>
        <end position="186"/>
    </location>
</feature>
<dbReference type="SUPFAM" id="SSF54171">
    <property type="entry name" value="DNA-binding domain"/>
    <property type="match status" value="1"/>
</dbReference>
<name>A0A4S4DQ98_CAMSN</name>
<evidence type="ECO:0000256" key="5">
    <source>
        <dbReference type="ARBA" id="ARBA00023163"/>
    </source>
</evidence>
<keyword evidence="6" id="KW-0539">Nucleus</keyword>
<comment type="subcellular location">
    <subcellularLocation>
        <location evidence="1">Nucleus</location>
    </subcellularLocation>
</comment>
<dbReference type="InterPro" id="IPR016177">
    <property type="entry name" value="DNA-bd_dom_sf"/>
</dbReference>
<proteinExistence type="predicted"/>
<keyword evidence="3" id="KW-0805">Transcription regulation</keyword>
<evidence type="ECO:0000259" key="8">
    <source>
        <dbReference type="PROSITE" id="PS51032"/>
    </source>
</evidence>
<evidence type="ECO:0000256" key="4">
    <source>
        <dbReference type="ARBA" id="ARBA00023125"/>
    </source>
</evidence>
<comment type="caution">
    <text evidence="9">The sequence shown here is derived from an EMBL/GenBank/DDBJ whole genome shotgun (WGS) entry which is preliminary data.</text>
</comment>
<feature type="region of interest" description="Disordered" evidence="7">
    <location>
        <begin position="185"/>
        <end position="230"/>
    </location>
</feature>
<dbReference type="FunFam" id="3.30.730.10:FF:000001">
    <property type="entry name" value="Ethylene-responsive transcription factor 2"/>
    <property type="match status" value="1"/>
</dbReference>
<sequence>MDKFYKRPQNLENGAEGSSTGTPPPLHLTQEQELFIMVSALKHVISGSPTTNAEPATSLSLASLSGTKVDQNCHVISIPDVDTCRLCKINGCLGCDYFAPITCGNDGFKNPVSTASGGGGEKRKKKKNQYRGVRQRPWGKWAAEIRDPKRAVRVWLGTFERAEEAARAYDRAAVEFRGDKAKTNFPISDYQSNNQNSHHQSNAGEMEKRSEMQSCNSGTTLEMGNDENEIGEDMIYEEELREWMEMDFTTRMVFGK</sequence>
<dbReference type="Pfam" id="PF00847">
    <property type="entry name" value="AP2"/>
    <property type="match status" value="1"/>
</dbReference>
<dbReference type="GO" id="GO:0005634">
    <property type="term" value="C:nucleus"/>
    <property type="evidence" value="ECO:0007669"/>
    <property type="project" value="UniProtKB-SubCell"/>
</dbReference>
<dbReference type="GO" id="GO:0006952">
    <property type="term" value="P:defense response"/>
    <property type="evidence" value="ECO:0007669"/>
    <property type="project" value="UniProtKB-KW"/>
</dbReference>
<reference evidence="9 10" key="1">
    <citation type="journal article" date="2018" name="Proc. Natl. Acad. Sci. U.S.A.">
        <title>Draft genome sequence of Camellia sinensis var. sinensis provides insights into the evolution of the tea genome and tea quality.</title>
        <authorList>
            <person name="Wei C."/>
            <person name="Yang H."/>
            <person name="Wang S."/>
            <person name="Zhao J."/>
            <person name="Liu C."/>
            <person name="Gao L."/>
            <person name="Xia E."/>
            <person name="Lu Y."/>
            <person name="Tai Y."/>
            <person name="She G."/>
            <person name="Sun J."/>
            <person name="Cao H."/>
            <person name="Tong W."/>
            <person name="Gao Q."/>
            <person name="Li Y."/>
            <person name="Deng W."/>
            <person name="Jiang X."/>
            <person name="Wang W."/>
            <person name="Chen Q."/>
            <person name="Zhang S."/>
            <person name="Li H."/>
            <person name="Wu J."/>
            <person name="Wang P."/>
            <person name="Li P."/>
            <person name="Shi C."/>
            <person name="Zheng F."/>
            <person name="Jian J."/>
            <person name="Huang B."/>
            <person name="Shan D."/>
            <person name="Shi M."/>
            <person name="Fang C."/>
            <person name="Yue Y."/>
            <person name="Li F."/>
            <person name="Li D."/>
            <person name="Wei S."/>
            <person name="Han B."/>
            <person name="Jiang C."/>
            <person name="Yin Y."/>
            <person name="Xia T."/>
            <person name="Zhang Z."/>
            <person name="Bennetzen J.L."/>
            <person name="Zhao S."/>
            <person name="Wan X."/>
        </authorList>
    </citation>
    <scope>NUCLEOTIDE SEQUENCE [LARGE SCALE GENOMIC DNA]</scope>
    <source>
        <strain evidence="10">cv. Shuchazao</strain>
        <tissue evidence="9">Leaf</tissue>
    </source>
</reference>
<dbReference type="PRINTS" id="PR00367">
    <property type="entry name" value="ETHRSPELEMNT"/>
</dbReference>
<dbReference type="CDD" id="cd00018">
    <property type="entry name" value="AP2"/>
    <property type="match status" value="1"/>
</dbReference>
<accession>A0A4S4DQ98</accession>
<dbReference type="SMART" id="SM00380">
    <property type="entry name" value="AP2"/>
    <property type="match status" value="1"/>
</dbReference>
<dbReference type="PANTHER" id="PTHR31190">
    <property type="entry name" value="DNA-BINDING DOMAIN"/>
    <property type="match status" value="1"/>
</dbReference>
<feature type="compositionally biased region" description="Low complexity" evidence="7">
    <location>
        <begin position="191"/>
        <end position="202"/>
    </location>
</feature>
<dbReference type="GO" id="GO:0003677">
    <property type="term" value="F:DNA binding"/>
    <property type="evidence" value="ECO:0007669"/>
    <property type="project" value="UniProtKB-KW"/>
</dbReference>
<dbReference type="EMBL" id="SDRB02010652">
    <property type="protein sequence ID" value="THG05268.1"/>
    <property type="molecule type" value="Genomic_DNA"/>
</dbReference>
<keyword evidence="4" id="KW-0238">DNA-binding</keyword>
<feature type="region of interest" description="Disordered" evidence="7">
    <location>
        <begin position="113"/>
        <end position="133"/>
    </location>
</feature>
<dbReference type="InterPro" id="IPR036955">
    <property type="entry name" value="AP2/ERF_dom_sf"/>
</dbReference>
<feature type="compositionally biased region" description="Polar residues" evidence="7">
    <location>
        <begin position="10"/>
        <end position="21"/>
    </location>
</feature>
<keyword evidence="2" id="KW-0611">Plant defense</keyword>
<dbReference type="Gene3D" id="3.30.730.10">
    <property type="entry name" value="AP2/ERF domain"/>
    <property type="match status" value="1"/>
</dbReference>
<dbReference type="GO" id="GO:0009873">
    <property type="term" value="P:ethylene-activated signaling pathway"/>
    <property type="evidence" value="ECO:0007669"/>
    <property type="project" value="InterPro"/>
</dbReference>
<dbReference type="PANTHER" id="PTHR31190:SF401">
    <property type="entry name" value="ETHYLENE-RESPONSIVE TRANSCRIPTION FACTOR ERF114-LIKE"/>
    <property type="match status" value="1"/>
</dbReference>
<evidence type="ECO:0000256" key="6">
    <source>
        <dbReference type="ARBA" id="ARBA00023242"/>
    </source>
</evidence>
<dbReference type="InterPro" id="IPR001471">
    <property type="entry name" value="AP2/ERF_dom"/>
</dbReference>
<dbReference type="PROSITE" id="PS51032">
    <property type="entry name" value="AP2_ERF"/>
    <property type="match status" value="1"/>
</dbReference>
<evidence type="ECO:0000256" key="3">
    <source>
        <dbReference type="ARBA" id="ARBA00023015"/>
    </source>
</evidence>
<evidence type="ECO:0000313" key="10">
    <source>
        <dbReference type="Proteomes" id="UP000306102"/>
    </source>
</evidence>
<evidence type="ECO:0000256" key="7">
    <source>
        <dbReference type="SAM" id="MobiDB-lite"/>
    </source>
</evidence>
<dbReference type="GO" id="GO:0003700">
    <property type="term" value="F:DNA-binding transcription factor activity"/>
    <property type="evidence" value="ECO:0007669"/>
    <property type="project" value="InterPro"/>
</dbReference>
<gene>
    <name evidence="9" type="ORF">TEA_023822</name>
</gene>
<dbReference type="AlphaFoldDB" id="A0A4S4DQ98"/>
<keyword evidence="5" id="KW-0804">Transcription</keyword>
<protein>
    <recommendedName>
        <fullName evidence="8">AP2/ERF domain-containing protein</fullName>
    </recommendedName>
</protein>